<evidence type="ECO:0000313" key="4">
    <source>
        <dbReference type="Proteomes" id="UP000092460"/>
    </source>
</evidence>
<sequence>MRLLLLNQYSFFANHFQKLLPRTKFINMFFILQIELSRNITSEAMSKSCDVMFKLTKEQWHLFERLQRKHKVSLEFLRYNFVNIQKFIWYEIGPRIIIRRFAVRKENRVFLEYYHLRRVLYDQAHRKLFQKVRQNIKQWSRRVTAYLRRTTGIQEYVEEHICDRESKRENIVEQMKKQLQLLKSGKRSNVLIELQENVSNIYKDGAEALEIYDSNAESKNSRLNSLRQNFPQSIVQDFQEGTESEISDLRQEKNHKTEISTCSNLLESLRVAFRQDEKRQLQEESRSVNVQKATPTFLDMLMRKVGTKDLGYSRETFKLGKDGLNENLESVDSGEEFLGFDEGDCVSGMSVTPAASQLSTNNTENSVFVSEILNEYMRVNSLETNYIVDPSIQQRHFKETDVEGVVTMKTAPPFLNMPAVPETLLKLRTVAERKQYLQKFSKNHRLSIINNEAIIYRELQRKLHLKKAKSASLVLAQSANSSMPFTRNGWHAASFVNTDFNKYYFQMIDVDDGKFSVRLKGVQGNNDNFRKIPHTSYATNLSKTCNVSCVDAILWQNFKSIKTVAMKNKKLNNDPLQSVFKPCPLSYKPFQKPLDDEMAALLLAGGSVAVVQMPVIELEVFPEHGKPLHEVAKRYLQYILPHHAISPQWAEFSVSTLQLPNSSNEAEKKTLQSLSPSKVRKSFSFVIPYHNDRNQVLVRRVVDRSEKLDDMFKQRSESDDLSVKDFTFRHNLDKSDSVLVDCADMISDMVNTVAISCSENSFIKEDPDALVDADSLEELQTKLNTQTHKTNALICNTTVNRKQNRLLCELKRLNATIIDAAVKSDHEGRRCNRDFCAFGCVCSSLESRHPLRDHCGKAKCVLECNCKTSIHSRIMRLETDGRSITTEDAFMLRRKATERLARMEKEFTSTVVLTGNETLLINETHNDKKRRCAKAPKRYEYFTNKDDDGNGCIPKSLNTLTAIDSNKPCLATGSTFDSEYVLVKDIILDQLKHCSVNLVPLEDANNMVTWCMVHELYKCFCKGKALEGKPFIMEKEEASASIITHHANEELAKDFIVSEKDNTNSDDKPSLEKTENQKRFTETPLENHDNIESISLQKKDSWRSKRQLDKNKIQIAESQESSDTIPSKIRKRSVNDFSDEVRRGKRKRSLEDVKHHYYHTKREWCRRQVPIPRRMYLYCNRRRKQHILDFLKANENEETRLLLNEHVMRSVYYHQNEGQPQHLQKKVSEEAKEEENTERLLQRLFNIPQAKLVTANDVNEHQLGEVIDLDDDEQADHNSGVRKINNDAKARDVNPKSPEATSAKTLKKFALNKDSGGKLFIDQSLARPNNSLEECEFPKISKTFSLDLTPANPVMATSINEPNSDVQPSAATIMAAQKTMLALAREINMTNEDFESLYNDVIHCMNAMVCKKMYDISEAFKRDSITLPQPRSGILCIVRWSNFLTAFSQKCLFMWQVKMKDEPSFLVVTLANVIPLVTDALGVANITALKVDKLPLIARMLMTTFYNYDTHNLGVIMQGKSTYWLVKGFIRGEAKFACFKPNPQNRPALTKKINVLSCLLLRQRIREEKLKMFKRDASKARKNFSNIDKSPSSSITRLNEQTDNRKRKLNSSFACISDVSNPTSLGKIGNETSKMKSNIEIRKITPNDVHDLHLPQIHKQNHKWLVLDLRNDFSHIFVPEFRELLSLDRIQKVVAFAKQKQKIIKMQFFLNAHFDVFITPNSGRKIYVGPFDIGVKEPLLILLQSVDGQMMMRELYQEKHNIHNVDNESTTAFWVRLQVNINDESSVETNNFQIKNGGNQKICDDPKQREIIKLQDDQDCVIIDDQGDDVQNESKKIRYNFTIQAISNDSALQITPQPFSLPCSPSIQGLTELPTNVLSRNQNLSAISNTSFVNQETSLPAISVPNNSTSCNNEITPEKPLPINSVLISKVVSLSPTFTHETVNGNICSNQSSTPVITDVNSLFYGTRTTSTSNVCLTSAVPGDGQSFNCIRSLNGRTNVDRERCPTICSKKYEDDALTTGSYNTLANALKNDRISVHYVGNVTKTKFSNNIGTGKVNSQPPPLTIVSGAGTSLLKRNMQPITQSKLSLPLKTTANASNTVISSTKCNNTPTFSSVSRPCTAKKLPTLSPIITSQSKQTLIISKSNAIGTIATVAQNNPIVLNKLTSTKSNSASTIQYHIINPTNKEVAPKKVNNITAPKCAHQKVLNVGGNLPAANKLIHYKISAPSAISAGSCITPKFVSKASNSDIAPNSKSSFTEKNIEFLSSCTNLPTVHPAVATNPIPTARISIISQQRKQTGQLWGDYNSVPDKSVQLKPVSSSQMAKNSFSQTQIPGICSDNLNSAVTTTAKETSSSCSSDTTAPPSYVKYGYVVAPGQRFISKRIKNDYYVRLPNGSIEHFENMKSMSISLNKYVKNIEGKNKVPVQWKFLPASQDVQMQNYKRSLMRRKSARQDKVMASVASDHLIDSLNSVSTTHTSNLSSINETILIDD</sequence>
<dbReference type="EnsemblMetazoa" id="GPPI044418-RA">
    <property type="protein sequence ID" value="GPPI044418-PA"/>
    <property type="gene ID" value="GPPI044418"/>
</dbReference>
<protein>
    <recommendedName>
        <fullName evidence="2">MGA conserved domain-containing protein</fullName>
    </recommendedName>
</protein>
<feature type="region of interest" description="Disordered" evidence="1">
    <location>
        <begin position="1055"/>
        <end position="1091"/>
    </location>
</feature>
<dbReference type="VEuPathDB" id="VectorBase:GPPI044418"/>
<dbReference type="EMBL" id="JXJN01022758">
    <property type="status" value="NOT_ANNOTATED_CDS"/>
    <property type="molecule type" value="Genomic_DNA"/>
</dbReference>
<dbReference type="EMBL" id="JXJN01022759">
    <property type="status" value="NOT_ANNOTATED_CDS"/>
    <property type="molecule type" value="Genomic_DNA"/>
</dbReference>
<dbReference type="Pfam" id="PF16059">
    <property type="entry name" value="MGA_dom"/>
    <property type="match status" value="1"/>
</dbReference>
<dbReference type="STRING" id="67801.A0A1B0BYP4"/>
<evidence type="ECO:0000313" key="3">
    <source>
        <dbReference type="EnsemblMetazoa" id="GPPI044418-PA"/>
    </source>
</evidence>
<dbReference type="InterPro" id="IPR032060">
    <property type="entry name" value="MGA_dom"/>
</dbReference>
<dbReference type="Proteomes" id="UP000092460">
    <property type="component" value="Unassembled WGS sequence"/>
</dbReference>
<name>A0A1B0BYP4_9MUSC</name>
<proteinExistence type="predicted"/>
<evidence type="ECO:0000256" key="1">
    <source>
        <dbReference type="SAM" id="MobiDB-lite"/>
    </source>
</evidence>
<feature type="domain" description="MGA conserved" evidence="2">
    <location>
        <begin position="827"/>
        <end position="870"/>
    </location>
</feature>
<organism evidence="3 4">
    <name type="scientific">Glossina palpalis gambiensis</name>
    <dbReference type="NCBI Taxonomy" id="67801"/>
    <lineage>
        <taxon>Eukaryota</taxon>
        <taxon>Metazoa</taxon>
        <taxon>Ecdysozoa</taxon>
        <taxon>Arthropoda</taxon>
        <taxon>Hexapoda</taxon>
        <taxon>Insecta</taxon>
        <taxon>Pterygota</taxon>
        <taxon>Neoptera</taxon>
        <taxon>Endopterygota</taxon>
        <taxon>Diptera</taxon>
        <taxon>Brachycera</taxon>
        <taxon>Muscomorpha</taxon>
        <taxon>Hippoboscoidea</taxon>
        <taxon>Glossinidae</taxon>
        <taxon>Glossina</taxon>
    </lineage>
</organism>
<evidence type="ECO:0000259" key="2">
    <source>
        <dbReference type="Pfam" id="PF16059"/>
    </source>
</evidence>
<reference evidence="3" key="2">
    <citation type="submission" date="2020-05" db="UniProtKB">
        <authorList>
            <consortium name="EnsemblMetazoa"/>
        </authorList>
    </citation>
    <scope>IDENTIFICATION</scope>
    <source>
        <strain evidence="3">IAEA</strain>
    </source>
</reference>
<keyword evidence="4" id="KW-1185">Reference proteome</keyword>
<accession>A0A1B0BYP4</accession>
<reference evidence="4" key="1">
    <citation type="submission" date="2015-01" db="EMBL/GenBank/DDBJ databases">
        <authorList>
            <person name="Aksoy S."/>
            <person name="Warren W."/>
            <person name="Wilson R.K."/>
        </authorList>
    </citation>
    <scope>NUCLEOTIDE SEQUENCE [LARGE SCALE GENOMIC DNA]</scope>
    <source>
        <strain evidence="4">IAEA</strain>
    </source>
</reference>